<feature type="transmembrane region" description="Helical" evidence="3">
    <location>
        <begin position="310"/>
        <end position="331"/>
    </location>
</feature>
<dbReference type="Gene3D" id="3.40.50.1460">
    <property type="match status" value="1"/>
</dbReference>
<sequence length="729" mass="80291">MGARQILTIHCAALVMNSTDEKPAGVIGVATSGIQDVSALLPLLGTEQCAALATSALERGWLYAAATPMSIFGSLGIVKAGFLVLWTSIDHQWFPGPTLLRNAGFVAEGTGALLTCRDKGNRKNLYKAEDKLQKILANKHIRSVTVKPWSKDIILWNVRMICATALLGSLGLLPYVFLITQTLPDRSFQSTWIYPILRIAGCSMVVITIQLIFQLRLLDELYCRIRFMATDRYMTRNLMPIPVFWDPGKRSKNVLKKLLDETFSDPHIENGDCVKAGIGTWSSFSFLSEDKSQTASGGPTRPIIDPAIPLCLACQFFLLSGVVLAVVGYVGCFSIVQASPRTDSKGPVLWLIAEDDPKSPIVLEKVAGEIEDGGDPASSSLHAVGWELNSVTADDMHALIVGIDEFKSPSFPDLQSCVSDAMEMKKYLESTLLVPHDQIVLLRNADATKERIVEELEGLSQRASVEPNAPIIIYFATHSFMRATSNDITTYLVPHGADATPDPYLDQERQAVRKSYLSYDTIQALLRRIADEKTKNVTLIMDTCHAGSLGTRYKGYNITRTPAPVPPHQIPREPHDFEVFGITRRGTGVSSAPQKVDILTPHSSHVVLAGTSAWGQAFELPHAGGLFTRAVIKALTEATLEDFQQTTYKKLIENTNRIMGEEWERALEKVKNQPGVGSLFSSSALDERFRQKAECTNSHENREVFGGLLSRRITDKTIRPVITVKYSDS</sequence>
<dbReference type="AlphaFoldDB" id="A0A9W8JLN1"/>
<evidence type="ECO:0000256" key="3">
    <source>
        <dbReference type="SAM" id="Phobius"/>
    </source>
</evidence>
<comment type="caution">
    <text evidence="5">The sequence shown here is derived from an EMBL/GenBank/DDBJ whole genome shotgun (WGS) entry which is preliminary data.</text>
</comment>
<keyword evidence="2" id="KW-0645">Protease</keyword>
<evidence type="ECO:0000313" key="5">
    <source>
        <dbReference type="EMBL" id="KAJ2936349.1"/>
    </source>
</evidence>
<dbReference type="GO" id="GO:0006508">
    <property type="term" value="P:proteolysis"/>
    <property type="evidence" value="ECO:0007669"/>
    <property type="project" value="InterPro"/>
</dbReference>
<protein>
    <recommendedName>
        <fullName evidence="4">Peptidase C14 caspase domain-containing protein</fullName>
    </recommendedName>
</protein>
<dbReference type="Pfam" id="PF00656">
    <property type="entry name" value="Peptidase_C14"/>
    <property type="match status" value="1"/>
</dbReference>
<organism evidence="5 6">
    <name type="scientific">Candolleomyces eurysporus</name>
    <dbReference type="NCBI Taxonomy" id="2828524"/>
    <lineage>
        <taxon>Eukaryota</taxon>
        <taxon>Fungi</taxon>
        <taxon>Dikarya</taxon>
        <taxon>Basidiomycota</taxon>
        <taxon>Agaricomycotina</taxon>
        <taxon>Agaricomycetes</taxon>
        <taxon>Agaricomycetidae</taxon>
        <taxon>Agaricales</taxon>
        <taxon>Agaricineae</taxon>
        <taxon>Psathyrellaceae</taxon>
        <taxon>Candolleomyces</taxon>
    </lineage>
</organism>
<dbReference type="SUPFAM" id="SSF52129">
    <property type="entry name" value="Caspase-like"/>
    <property type="match status" value="1"/>
</dbReference>
<feature type="domain" description="Peptidase C14 caspase" evidence="4">
    <location>
        <begin position="397"/>
        <end position="675"/>
    </location>
</feature>
<dbReference type="InterPro" id="IPR011600">
    <property type="entry name" value="Pept_C14_caspase"/>
</dbReference>
<evidence type="ECO:0000313" key="6">
    <source>
        <dbReference type="Proteomes" id="UP001140091"/>
    </source>
</evidence>
<keyword evidence="2" id="KW-0378">Hydrolase</keyword>
<keyword evidence="3" id="KW-0472">Membrane</keyword>
<proteinExistence type="predicted"/>
<name>A0A9W8JLN1_9AGAR</name>
<keyword evidence="3" id="KW-0812">Transmembrane</keyword>
<dbReference type="GO" id="GO:0004197">
    <property type="term" value="F:cysteine-type endopeptidase activity"/>
    <property type="evidence" value="ECO:0007669"/>
    <property type="project" value="InterPro"/>
</dbReference>
<dbReference type="Proteomes" id="UP001140091">
    <property type="component" value="Unassembled WGS sequence"/>
</dbReference>
<feature type="transmembrane region" description="Helical" evidence="3">
    <location>
        <begin position="160"/>
        <end position="180"/>
    </location>
</feature>
<gene>
    <name evidence="5" type="ORF">H1R20_g743</name>
</gene>
<dbReference type="GO" id="GO:0006915">
    <property type="term" value="P:apoptotic process"/>
    <property type="evidence" value="ECO:0007669"/>
    <property type="project" value="UniProtKB-KW"/>
</dbReference>
<dbReference type="OrthoDB" id="3032844at2759"/>
<keyword evidence="2" id="KW-0788">Thiol protease</keyword>
<accession>A0A9W8JLN1</accession>
<dbReference type="EMBL" id="JANBPK010000088">
    <property type="protein sequence ID" value="KAJ2936349.1"/>
    <property type="molecule type" value="Genomic_DNA"/>
</dbReference>
<keyword evidence="6" id="KW-1185">Reference proteome</keyword>
<evidence type="ECO:0000256" key="1">
    <source>
        <dbReference type="ARBA" id="ARBA00022703"/>
    </source>
</evidence>
<dbReference type="InterPro" id="IPR029030">
    <property type="entry name" value="Caspase-like_dom_sf"/>
</dbReference>
<evidence type="ECO:0000259" key="4">
    <source>
        <dbReference type="Pfam" id="PF00656"/>
    </source>
</evidence>
<reference evidence="5" key="1">
    <citation type="submission" date="2022-06" db="EMBL/GenBank/DDBJ databases">
        <title>Genome Sequence of Candolleomyces eurysporus.</title>
        <authorList>
            <person name="Buettner E."/>
        </authorList>
    </citation>
    <scope>NUCLEOTIDE SEQUENCE</scope>
    <source>
        <strain evidence="5">VTCC 930004</strain>
    </source>
</reference>
<keyword evidence="1" id="KW-0053">Apoptosis</keyword>
<evidence type="ECO:0000256" key="2">
    <source>
        <dbReference type="ARBA" id="ARBA00022807"/>
    </source>
</evidence>
<keyword evidence="3" id="KW-1133">Transmembrane helix</keyword>
<feature type="non-terminal residue" evidence="5">
    <location>
        <position position="1"/>
    </location>
</feature>
<feature type="transmembrane region" description="Helical" evidence="3">
    <location>
        <begin position="192"/>
        <end position="218"/>
    </location>
</feature>